<proteinExistence type="predicted"/>
<evidence type="ECO:0000313" key="1">
    <source>
        <dbReference type="EMBL" id="OLY78936.1"/>
    </source>
</evidence>
<feature type="non-terminal residue" evidence="1">
    <location>
        <position position="159"/>
    </location>
</feature>
<organism evidence="1 2">
    <name type="scientific">Smittium mucronatum</name>
    <dbReference type="NCBI Taxonomy" id="133383"/>
    <lineage>
        <taxon>Eukaryota</taxon>
        <taxon>Fungi</taxon>
        <taxon>Fungi incertae sedis</taxon>
        <taxon>Zoopagomycota</taxon>
        <taxon>Kickxellomycotina</taxon>
        <taxon>Harpellomycetes</taxon>
        <taxon>Harpellales</taxon>
        <taxon>Legeriomycetaceae</taxon>
        <taxon>Smittium</taxon>
    </lineage>
</organism>
<dbReference type="Proteomes" id="UP000187455">
    <property type="component" value="Unassembled WGS sequence"/>
</dbReference>
<name>A0A1R0GPY3_9FUNG</name>
<sequence>MDHWKYECPELKKRSKSSSNDKINLIPFKLNDPIAAIKETEKVIQRRKGMTGQKTVPKNQKNQNFGIKFNDKYFKEGTINNPENEKNEHISGILEDDEMTIEEQKTSEFNKEVDTIIKNMPNESKSTQFKHLKGIISQSQETISENILISGKNKTKTAS</sequence>
<comment type="caution">
    <text evidence="1">The sequence shown here is derived from an EMBL/GenBank/DDBJ whole genome shotgun (WGS) entry which is preliminary data.</text>
</comment>
<keyword evidence="2" id="KW-1185">Reference proteome</keyword>
<accession>A0A1R0GPY3</accession>
<dbReference type="EMBL" id="LSSL01005252">
    <property type="protein sequence ID" value="OLY78936.1"/>
    <property type="molecule type" value="Genomic_DNA"/>
</dbReference>
<reference evidence="1 2" key="1">
    <citation type="journal article" date="2016" name="Mol. Biol. Evol.">
        <title>Genome-Wide Survey of Gut Fungi (Harpellales) Reveals the First Horizontally Transferred Ubiquitin Gene from a Mosquito Host.</title>
        <authorList>
            <person name="Wang Y."/>
            <person name="White M.M."/>
            <person name="Kvist S."/>
            <person name="Moncalvo J.M."/>
        </authorList>
    </citation>
    <scope>NUCLEOTIDE SEQUENCE [LARGE SCALE GENOMIC DNA]</scope>
    <source>
        <strain evidence="1 2">ALG-7-W6</strain>
    </source>
</reference>
<dbReference type="AlphaFoldDB" id="A0A1R0GPY3"/>
<evidence type="ECO:0000313" key="2">
    <source>
        <dbReference type="Proteomes" id="UP000187455"/>
    </source>
</evidence>
<gene>
    <name evidence="1" type="ORF">AYI68_g7004</name>
</gene>
<protein>
    <submittedName>
        <fullName evidence="1">Uncharacterized protein</fullName>
    </submittedName>
</protein>